<organism evidence="4 5">
    <name type="scientific">Natronococcus pandeyae</name>
    <dbReference type="NCBI Taxonomy" id="2055836"/>
    <lineage>
        <taxon>Archaea</taxon>
        <taxon>Methanobacteriati</taxon>
        <taxon>Methanobacteriota</taxon>
        <taxon>Stenosarchaea group</taxon>
        <taxon>Halobacteria</taxon>
        <taxon>Halobacteriales</taxon>
        <taxon>Natrialbaceae</taxon>
        <taxon>Natronococcus</taxon>
    </lineage>
</organism>
<keyword evidence="2" id="KW-1133">Transmembrane helix</keyword>
<sequence>MTSTQVQTDRTNDSSTTLVDPRAPRFGQSITATLLLLGVGLGEPILVGAVAVILGVSVLSGWRFDLYRFLWQRLVIPIVGRPEHREPAAPHRFAKLLGAAGSGLAILLLLAGVPTLGFAIAALVGLAAGLAAVTGICLGCRMYRQVSFLRARDIV</sequence>
<name>A0A8J8Q4L9_9EURY</name>
<dbReference type="EMBL" id="PHNJ01000012">
    <property type="protein sequence ID" value="TYL37110.1"/>
    <property type="molecule type" value="Genomic_DNA"/>
</dbReference>
<protein>
    <recommendedName>
        <fullName evidence="3">DUF4395 domain-containing protein</fullName>
    </recommendedName>
</protein>
<comment type="caution">
    <text evidence="4">The sequence shown here is derived from an EMBL/GenBank/DDBJ whole genome shotgun (WGS) entry which is preliminary data.</text>
</comment>
<dbReference type="Pfam" id="PF14340">
    <property type="entry name" value="DUF4395"/>
    <property type="match status" value="1"/>
</dbReference>
<dbReference type="Proteomes" id="UP000766904">
    <property type="component" value="Unassembled WGS sequence"/>
</dbReference>
<evidence type="ECO:0000256" key="2">
    <source>
        <dbReference type="SAM" id="Phobius"/>
    </source>
</evidence>
<accession>A0A8J8Q4L9</accession>
<dbReference type="AlphaFoldDB" id="A0A8J8Q4L9"/>
<reference evidence="4" key="1">
    <citation type="submission" date="2017-11" db="EMBL/GenBank/DDBJ databases">
        <authorList>
            <person name="Kajale S.C."/>
            <person name="Sharma A."/>
        </authorList>
    </citation>
    <scope>NUCLEOTIDE SEQUENCE</scope>
    <source>
        <strain evidence="4">LS1_42</strain>
    </source>
</reference>
<feature type="transmembrane region" description="Helical" evidence="2">
    <location>
        <begin position="45"/>
        <end position="64"/>
    </location>
</feature>
<dbReference type="InterPro" id="IPR025508">
    <property type="entry name" value="DUF4395"/>
</dbReference>
<keyword evidence="2" id="KW-0472">Membrane</keyword>
<feature type="domain" description="DUF4395" evidence="3">
    <location>
        <begin position="19"/>
        <end position="146"/>
    </location>
</feature>
<gene>
    <name evidence="4" type="ORF">CV102_19025</name>
</gene>
<evidence type="ECO:0000313" key="4">
    <source>
        <dbReference type="EMBL" id="TYL37110.1"/>
    </source>
</evidence>
<proteinExistence type="predicted"/>
<evidence type="ECO:0000256" key="1">
    <source>
        <dbReference type="SAM" id="MobiDB-lite"/>
    </source>
</evidence>
<dbReference type="OrthoDB" id="275803at2157"/>
<evidence type="ECO:0000313" key="5">
    <source>
        <dbReference type="Proteomes" id="UP000766904"/>
    </source>
</evidence>
<feature type="region of interest" description="Disordered" evidence="1">
    <location>
        <begin position="1"/>
        <end position="20"/>
    </location>
</feature>
<dbReference type="RefSeq" id="WP_148859596.1">
    <property type="nucleotide sequence ID" value="NZ_PHNJ01000012.1"/>
</dbReference>
<feature type="compositionally biased region" description="Polar residues" evidence="1">
    <location>
        <begin position="1"/>
        <end position="18"/>
    </location>
</feature>
<keyword evidence="5" id="KW-1185">Reference proteome</keyword>
<keyword evidence="2" id="KW-0812">Transmembrane</keyword>
<evidence type="ECO:0000259" key="3">
    <source>
        <dbReference type="Pfam" id="PF14340"/>
    </source>
</evidence>
<feature type="transmembrane region" description="Helical" evidence="2">
    <location>
        <begin position="118"/>
        <end position="140"/>
    </location>
</feature>